<evidence type="ECO:0000313" key="1">
    <source>
        <dbReference type="EMBL" id="CUO15898.1"/>
    </source>
</evidence>
<sequence>MAVHLITYFMQQRTHAHSESCGCGDEHHHEHNDNCGCGEDHHHEHSDSCGCGEDHEHGEDCGCGGDPDYDLVCTIETLGKWAQFTPTGFLVVSDLNSDEILEKLRPTVDTRDIIFVTKVDPQDVACTIPQCKDWIVSVTA</sequence>
<dbReference type="RefSeq" id="WP_055264577.1">
    <property type="nucleotide sequence ID" value="NZ_CABIXQ010000006.1"/>
</dbReference>
<reference evidence="1 2" key="1">
    <citation type="submission" date="2015-09" db="EMBL/GenBank/DDBJ databases">
        <authorList>
            <consortium name="Pathogen Informatics"/>
        </authorList>
    </citation>
    <scope>NUCLEOTIDE SEQUENCE [LARGE SCALE GENOMIC DNA]</scope>
    <source>
        <strain evidence="1 2">2789STDY5834856</strain>
    </source>
</reference>
<dbReference type="AlphaFoldDB" id="A0A174CVQ7"/>
<organism evidence="1 2">
    <name type="scientific">Clostridium disporicum</name>
    <dbReference type="NCBI Taxonomy" id="84024"/>
    <lineage>
        <taxon>Bacteria</taxon>
        <taxon>Bacillati</taxon>
        <taxon>Bacillota</taxon>
        <taxon>Clostridia</taxon>
        <taxon>Eubacteriales</taxon>
        <taxon>Clostridiaceae</taxon>
        <taxon>Clostridium</taxon>
    </lineage>
</organism>
<dbReference type="Proteomes" id="UP000095594">
    <property type="component" value="Unassembled WGS sequence"/>
</dbReference>
<accession>A0A174CVQ7</accession>
<protein>
    <submittedName>
        <fullName evidence="1">Uncharacterized protein</fullName>
    </submittedName>
</protein>
<proteinExistence type="predicted"/>
<name>A0A174CVQ7_9CLOT</name>
<dbReference type="EMBL" id="CYZX01000006">
    <property type="protein sequence ID" value="CUO15898.1"/>
    <property type="molecule type" value="Genomic_DNA"/>
</dbReference>
<gene>
    <name evidence="1" type="ORF">ERS852471_01042</name>
</gene>
<evidence type="ECO:0000313" key="2">
    <source>
        <dbReference type="Proteomes" id="UP000095594"/>
    </source>
</evidence>